<feature type="region of interest" description="Disordered" evidence="8">
    <location>
        <begin position="95"/>
        <end position="166"/>
    </location>
</feature>
<dbReference type="PANTHER" id="PTHR32166">
    <property type="entry name" value="OSJNBA0013A04.12 PROTEIN"/>
    <property type="match status" value="1"/>
</dbReference>
<evidence type="ECO:0000256" key="4">
    <source>
        <dbReference type="ARBA" id="ARBA00022833"/>
    </source>
</evidence>
<dbReference type="GO" id="GO:0003677">
    <property type="term" value="F:DNA binding"/>
    <property type="evidence" value="ECO:0007669"/>
    <property type="project" value="UniProtKB-KW"/>
</dbReference>
<keyword evidence="3 7" id="KW-0863">Zinc-finger</keyword>
<evidence type="ECO:0000256" key="2">
    <source>
        <dbReference type="ARBA" id="ARBA00022723"/>
    </source>
</evidence>
<evidence type="ECO:0000256" key="8">
    <source>
        <dbReference type="SAM" id="MobiDB-lite"/>
    </source>
</evidence>
<feature type="compositionally biased region" description="Polar residues" evidence="8">
    <location>
        <begin position="133"/>
        <end position="144"/>
    </location>
</feature>
<keyword evidence="4" id="KW-0862">Zinc</keyword>
<dbReference type="Proteomes" id="UP001151532">
    <property type="component" value="Chromosome 1"/>
</dbReference>
<accession>A0A9Q0TIR1</accession>
<dbReference type="PROSITE" id="PS50808">
    <property type="entry name" value="ZF_BED"/>
    <property type="match status" value="1"/>
</dbReference>
<dbReference type="OrthoDB" id="2013475at2759"/>
<dbReference type="GO" id="GO:0005634">
    <property type="term" value="C:nucleus"/>
    <property type="evidence" value="ECO:0007669"/>
    <property type="project" value="UniProtKB-SubCell"/>
</dbReference>
<dbReference type="InterPro" id="IPR012337">
    <property type="entry name" value="RNaseH-like_sf"/>
</dbReference>
<feature type="compositionally biased region" description="Low complexity" evidence="8">
    <location>
        <begin position="115"/>
        <end position="129"/>
    </location>
</feature>
<evidence type="ECO:0000313" key="10">
    <source>
        <dbReference type="EMBL" id="KAJ6712313.1"/>
    </source>
</evidence>
<dbReference type="EMBL" id="JAPFFK010000015">
    <property type="protein sequence ID" value="KAJ6712313.1"/>
    <property type="molecule type" value="Genomic_DNA"/>
</dbReference>
<organism evidence="10 11">
    <name type="scientific">Salix purpurea</name>
    <name type="common">Purple osier willow</name>
    <dbReference type="NCBI Taxonomy" id="77065"/>
    <lineage>
        <taxon>Eukaryota</taxon>
        <taxon>Viridiplantae</taxon>
        <taxon>Streptophyta</taxon>
        <taxon>Embryophyta</taxon>
        <taxon>Tracheophyta</taxon>
        <taxon>Spermatophyta</taxon>
        <taxon>Magnoliopsida</taxon>
        <taxon>eudicotyledons</taxon>
        <taxon>Gunneridae</taxon>
        <taxon>Pentapetalae</taxon>
        <taxon>rosids</taxon>
        <taxon>fabids</taxon>
        <taxon>Malpighiales</taxon>
        <taxon>Salicaceae</taxon>
        <taxon>Saliceae</taxon>
        <taxon>Salix</taxon>
    </lineage>
</organism>
<dbReference type="GO" id="GO:0008270">
    <property type="term" value="F:zinc ion binding"/>
    <property type="evidence" value="ECO:0007669"/>
    <property type="project" value="UniProtKB-KW"/>
</dbReference>
<comment type="caution">
    <text evidence="10">The sequence shown here is derived from an EMBL/GenBank/DDBJ whole genome shotgun (WGS) entry which is preliminary data.</text>
</comment>
<dbReference type="SUPFAM" id="SSF53098">
    <property type="entry name" value="Ribonuclease H-like"/>
    <property type="match status" value="1"/>
</dbReference>
<dbReference type="AlphaFoldDB" id="A0A9Q0TIR1"/>
<reference evidence="10" key="1">
    <citation type="submission" date="2022-11" db="EMBL/GenBank/DDBJ databases">
        <authorList>
            <person name="Hyden B.L."/>
            <person name="Feng K."/>
            <person name="Yates T."/>
            <person name="Jawdy S."/>
            <person name="Smart L.B."/>
            <person name="Muchero W."/>
        </authorList>
    </citation>
    <scope>NUCLEOTIDE SEQUENCE</scope>
    <source>
        <tissue evidence="10">Shoot tip</tissue>
    </source>
</reference>
<evidence type="ECO:0000259" key="9">
    <source>
        <dbReference type="PROSITE" id="PS50808"/>
    </source>
</evidence>
<gene>
    <name evidence="10" type="ORF">OIU79_008519</name>
</gene>
<keyword evidence="2" id="KW-0479">Metal-binding</keyword>
<evidence type="ECO:0000256" key="7">
    <source>
        <dbReference type="PROSITE-ProRule" id="PRU00027"/>
    </source>
</evidence>
<dbReference type="InterPro" id="IPR003656">
    <property type="entry name" value="Znf_BED"/>
</dbReference>
<reference evidence="10" key="2">
    <citation type="journal article" date="2023" name="Int. J. Mol. Sci.">
        <title>De Novo Assembly and Annotation of 11 Diverse Shrub Willow (Salix) Genomes Reveals Novel Gene Organization in Sex-Linked Regions.</title>
        <authorList>
            <person name="Hyden B."/>
            <person name="Feng K."/>
            <person name="Yates T.B."/>
            <person name="Jawdy S."/>
            <person name="Cereghino C."/>
            <person name="Smart L.B."/>
            <person name="Muchero W."/>
        </authorList>
    </citation>
    <scope>NUCLEOTIDE SEQUENCE</scope>
    <source>
        <tissue evidence="10">Shoot tip</tissue>
    </source>
</reference>
<evidence type="ECO:0000313" key="11">
    <source>
        <dbReference type="Proteomes" id="UP001151532"/>
    </source>
</evidence>
<feature type="domain" description="BED-type" evidence="9">
    <location>
        <begin position="33"/>
        <end position="90"/>
    </location>
</feature>
<dbReference type="Pfam" id="PF05699">
    <property type="entry name" value="Dimer_Tnp_hAT"/>
    <property type="match status" value="1"/>
</dbReference>
<proteinExistence type="predicted"/>
<evidence type="ECO:0000256" key="3">
    <source>
        <dbReference type="ARBA" id="ARBA00022771"/>
    </source>
</evidence>
<evidence type="ECO:0000256" key="5">
    <source>
        <dbReference type="ARBA" id="ARBA00023125"/>
    </source>
</evidence>
<dbReference type="Pfam" id="PF02892">
    <property type="entry name" value="zf-BED"/>
    <property type="match status" value="1"/>
</dbReference>
<dbReference type="GO" id="GO:0046983">
    <property type="term" value="F:protein dimerization activity"/>
    <property type="evidence" value="ECO:0007669"/>
    <property type="project" value="InterPro"/>
</dbReference>
<feature type="compositionally biased region" description="Basic residues" evidence="8">
    <location>
        <begin position="102"/>
        <end position="111"/>
    </location>
</feature>
<dbReference type="PANTHER" id="PTHR32166:SF123">
    <property type="entry name" value="BED-TYPE DOMAIN-CONTAINING PROTEIN"/>
    <property type="match status" value="1"/>
</dbReference>
<name>A0A9Q0TIR1_SALPP</name>
<evidence type="ECO:0000256" key="1">
    <source>
        <dbReference type="ARBA" id="ARBA00004123"/>
    </source>
</evidence>
<keyword evidence="6" id="KW-0539">Nucleus</keyword>
<protein>
    <recommendedName>
        <fullName evidence="9">BED-type domain-containing protein</fullName>
    </recommendedName>
</protein>
<sequence>MWHSLLDYSGGRYALRVSVQSCVVQNVKVVMVRGRDACWEHCVLVDATRQKVRCNYCHREFSGGVYRMKFHLAQIKNKDIVPCAEVPDDVRDHIRGILSTPKKQKTPKKLKVDRAANAQQNSSSASGGAHPNHGSSGQHGSTGPSLLFPRPSPSAQPEVDDAQKKRQDDVDKKIAVFFFHNSIPFNASKSIYYQEMVDAVAECGAGYRAPSYEKLRSTLLEKEWMGMVLEEAKTITSYMYSDAWTLNMMRKFTGGRELIRPRISRFVTDYLSLRAIVIQEDNLKNMFSHSECLSSMHRIHPEAQAIKSLLCQDRFWKSAHEAVSVSEPLIKILRIVDGDMPAMGYVYEGIERAKAAIKAYYKGIEEKYMPIWEIVDRRWKLQLHSPLQAAAAFLNPSIFYNPNFKIDLRMRNGFQDTMIKMATTNQDKIEITKEHPIYINAQGALGTEFAIMGRTLNSPGDWWAGYGYEIPTLQRVAIKILSQPCSSHWCRWNWSTFESAHTKKRNRAELEKFNDLLFAHCNLWLQAITQSHDGKCKPIIYDEIDVSSEWPTEMEPSTPLLDDSWLDNLPLECGGSP</sequence>
<keyword evidence="11" id="KW-1185">Reference proteome</keyword>
<evidence type="ECO:0000256" key="6">
    <source>
        <dbReference type="ARBA" id="ARBA00023242"/>
    </source>
</evidence>
<keyword evidence="5" id="KW-0238">DNA-binding</keyword>
<dbReference type="InterPro" id="IPR008906">
    <property type="entry name" value="HATC_C_dom"/>
</dbReference>
<comment type="subcellular location">
    <subcellularLocation>
        <location evidence="1">Nucleus</location>
    </subcellularLocation>
</comment>